<comment type="subcellular location">
    <subcellularLocation>
        <location evidence="1">Membrane</location>
        <topology evidence="1">Multi-pass membrane protein</topology>
    </subcellularLocation>
</comment>
<dbReference type="Gene3D" id="2.40.50.140">
    <property type="entry name" value="Nucleic acid-binding proteins"/>
    <property type="match status" value="1"/>
</dbReference>
<dbReference type="Proteomes" id="UP000183994">
    <property type="component" value="Unassembled WGS sequence"/>
</dbReference>
<evidence type="ECO:0000259" key="6">
    <source>
        <dbReference type="Pfam" id="PF01957"/>
    </source>
</evidence>
<organism evidence="7 8">
    <name type="scientific">Desulfatibacillum alkenivorans DSM 16219</name>
    <dbReference type="NCBI Taxonomy" id="1121393"/>
    <lineage>
        <taxon>Bacteria</taxon>
        <taxon>Pseudomonadati</taxon>
        <taxon>Thermodesulfobacteriota</taxon>
        <taxon>Desulfobacteria</taxon>
        <taxon>Desulfobacterales</taxon>
        <taxon>Desulfatibacillaceae</taxon>
        <taxon>Desulfatibacillum</taxon>
    </lineage>
</organism>
<keyword evidence="2 5" id="KW-0812">Transmembrane</keyword>
<keyword evidence="4 5" id="KW-0472">Membrane</keyword>
<dbReference type="InterPro" id="IPR002810">
    <property type="entry name" value="NfeD-like_C"/>
</dbReference>
<evidence type="ECO:0000313" key="8">
    <source>
        <dbReference type="Proteomes" id="UP000183994"/>
    </source>
</evidence>
<evidence type="ECO:0000256" key="1">
    <source>
        <dbReference type="ARBA" id="ARBA00004141"/>
    </source>
</evidence>
<feature type="domain" description="NfeD-like C-terminal" evidence="6">
    <location>
        <begin position="92"/>
        <end position="148"/>
    </location>
</feature>
<sequence length="152" mass="16738">MIEAITSPVLIWFIIGLALILSEFAAPGIILIFFGIGAWVVSAMCAVFDASLNTQLFVFLISSVLSLVFLRTWVQKTFVGNAMDGESSFNSDELVGQKAITVQEIKPGFTGKVEFRGTRWNAVADELIEESQPVEIVRQDNLTLLVKPIKDN</sequence>
<name>A0A1M6FRS8_9BACT</name>
<evidence type="ECO:0000256" key="2">
    <source>
        <dbReference type="ARBA" id="ARBA00022692"/>
    </source>
</evidence>
<dbReference type="STRING" id="1121393.SAMN02745216_00892"/>
<keyword evidence="3 5" id="KW-1133">Transmembrane helix</keyword>
<protein>
    <submittedName>
        <fullName evidence="7">Membrane protein implicated in regulation of membrane protease activity</fullName>
    </submittedName>
</protein>
<proteinExistence type="predicted"/>
<feature type="transmembrane region" description="Helical" evidence="5">
    <location>
        <begin position="9"/>
        <end position="36"/>
    </location>
</feature>
<evidence type="ECO:0000256" key="4">
    <source>
        <dbReference type="ARBA" id="ARBA00023136"/>
    </source>
</evidence>
<dbReference type="RefSeq" id="WP_073473341.1">
    <property type="nucleotide sequence ID" value="NZ_FQZU01000003.1"/>
</dbReference>
<dbReference type="SUPFAM" id="SSF141322">
    <property type="entry name" value="NfeD domain-like"/>
    <property type="match status" value="1"/>
</dbReference>
<dbReference type="EMBL" id="FQZU01000003">
    <property type="protein sequence ID" value="SHJ00329.1"/>
    <property type="molecule type" value="Genomic_DNA"/>
</dbReference>
<feature type="transmembrane region" description="Helical" evidence="5">
    <location>
        <begin position="56"/>
        <end position="74"/>
    </location>
</feature>
<dbReference type="GO" id="GO:0005886">
    <property type="term" value="C:plasma membrane"/>
    <property type="evidence" value="ECO:0007669"/>
    <property type="project" value="TreeGrafter"/>
</dbReference>
<keyword evidence="7" id="KW-0645">Protease</keyword>
<accession>A0A1M6FRS8</accession>
<evidence type="ECO:0000313" key="7">
    <source>
        <dbReference type="EMBL" id="SHJ00329.1"/>
    </source>
</evidence>
<dbReference type="PANTHER" id="PTHR33507">
    <property type="entry name" value="INNER MEMBRANE PROTEIN YBBJ"/>
    <property type="match status" value="1"/>
</dbReference>
<gene>
    <name evidence="7" type="ORF">SAMN02745216_00892</name>
</gene>
<keyword evidence="8" id="KW-1185">Reference proteome</keyword>
<dbReference type="GO" id="GO:0008233">
    <property type="term" value="F:peptidase activity"/>
    <property type="evidence" value="ECO:0007669"/>
    <property type="project" value="UniProtKB-KW"/>
</dbReference>
<dbReference type="AlphaFoldDB" id="A0A1M6FRS8"/>
<evidence type="ECO:0000256" key="5">
    <source>
        <dbReference type="SAM" id="Phobius"/>
    </source>
</evidence>
<dbReference type="Pfam" id="PF01957">
    <property type="entry name" value="NfeD"/>
    <property type="match status" value="1"/>
</dbReference>
<dbReference type="OrthoDB" id="5432219at2"/>
<keyword evidence="7" id="KW-0378">Hydrolase</keyword>
<evidence type="ECO:0000256" key="3">
    <source>
        <dbReference type="ARBA" id="ARBA00022989"/>
    </source>
</evidence>
<dbReference type="InterPro" id="IPR012340">
    <property type="entry name" value="NA-bd_OB-fold"/>
</dbReference>
<dbReference type="PANTHER" id="PTHR33507:SF3">
    <property type="entry name" value="INNER MEMBRANE PROTEIN YBBJ"/>
    <property type="match status" value="1"/>
</dbReference>
<dbReference type="GO" id="GO:0006508">
    <property type="term" value="P:proteolysis"/>
    <property type="evidence" value="ECO:0007669"/>
    <property type="project" value="UniProtKB-KW"/>
</dbReference>
<reference evidence="8" key="1">
    <citation type="submission" date="2016-11" db="EMBL/GenBank/DDBJ databases">
        <authorList>
            <person name="Varghese N."/>
            <person name="Submissions S."/>
        </authorList>
    </citation>
    <scope>NUCLEOTIDE SEQUENCE [LARGE SCALE GENOMIC DNA]</scope>
    <source>
        <strain evidence="8">DSM 16219</strain>
    </source>
</reference>
<dbReference type="InterPro" id="IPR052165">
    <property type="entry name" value="Membrane_assoc_protease"/>
</dbReference>